<dbReference type="AlphaFoldDB" id="A0A382GFB1"/>
<protein>
    <submittedName>
        <fullName evidence="1">Uncharacterized protein</fullName>
    </submittedName>
</protein>
<accession>A0A382GFB1</accession>
<name>A0A382GFB1_9ZZZZ</name>
<evidence type="ECO:0000313" key="1">
    <source>
        <dbReference type="EMBL" id="SVB73542.1"/>
    </source>
</evidence>
<organism evidence="1">
    <name type="scientific">marine metagenome</name>
    <dbReference type="NCBI Taxonomy" id="408172"/>
    <lineage>
        <taxon>unclassified sequences</taxon>
        <taxon>metagenomes</taxon>
        <taxon>ecological metagenomes</taxon>
    </lineage>
</organism>
<proteinExistence type="predicted"/>
<gene>
    <name evidence="1" type="ORF">METZ01_LOCUS226396</name>
</gene>
<reference evidence="1" key="1">
    <citation type="submission" date="2018-05" db="EMBL/GenBank/DDBJ databases">
        <authorList>
            <person name="Lanie J.A."/>
            <person name="Ng W.-L."/>
            <person name="Kazmierczak K.M."/>
            <person name="Andrzejewski T.M."/>
            <person name="Davidsen T.M."/>
            <person name="Wayne K.J."/>
            <person name="Tettelin H."/>
            <person name="Glass J.I."/>
            <person name="Rusch D."/>
            <person name="Podicherti R."/>
            <person name="Tsui H.-C.T."/>
            <person name="Winkler M.E."/>
        </authorList>
    </citation>
    <scope>NUCLEOTIDE SEQUENCE</scope>
</reference>
<dbReference type="EMBL" id="UINC01055073">
    <property type="protein sequence ID" value="SVB73542.1"/>
    <property type="molecule type" value="Genomic_DNA"/>
</dbReference>
<feature type="non-terminal residue" evidence="1">
    <location>
        <position position="1"/>
    </location>
</feature>
<feature type="non-terminal residue" evidence="1">
    <location>
        <position position="135"/>
    </location>
</feature>
<sequence>VKYFFIIILLGIHQLMGIDTRSTILRIESGSRNETVITVDAQTHVDYGLAYPVTYEFLIPAGSEDLQSYRRFQVPQDWSQILEKTSEDFFNGIEVVRFDYEESIAYVSIGFSEFSDSIFIKITDNDGNNIDATFW</sequence>